<dbReference type="AlphaFoldDB" id="A0A1A9WQL0"/>
<evidence type="ECO:0000313" key="2">
    <source>
        <dbReference type="Proteomes" id="UP000091820"/>
    </source>
</evidence>
<keyword evidence="2" id="KW-1185">Reference proteome</keyword>
<sequence>MIINMSMATTTVSHHQVIAELIQYIYHLNPNQTQRNTKKTQKALLKKVYVTLTLTCYLNSET</sequence>
<dbReference type="Proteomes" id="UP000091820">
    <property type="component" value="Unassembled WGS sequence"/>
</dbReference>
<evidence type="ECO:0000313" key="1">
    <source>
        <dbReference type="EnsemblMetazoa" id="GBRI028349-PA"/>
    </source>
</evidence>
<name>A0A1A9WQL0_9MUSC</name>
<accession>A0A1A9WQL0</accession>
<proteinExistence type="predicted"/>
<dbReference type="VEuPathDB" id="VectorBase:GBRI028349"/>
<organism evidence="1 2">
    <name type="scientific">Glossina brevipalpis</name>
    <dbReference type="NCBI Taxonomy" id="37001"/>
    <lineage>
        <taxon>Eukaryota</taxon>
        <taxon>Metazoa</taxon>
        <taxon>Ecdysozoa</taxon>
        <taxon>Arthropoda</taxon>
        <taxon>Hexapoda</taxon>
        <taxon>Insecta</taxon>
        <taxon>Pterygota</taxon>
        <taxon>Neoptera</taxon>
        <taxon>Endopterygota</taxon>
        <taxon>Diptera</taxon>
        <taxon>Brachycera</taxon>
        <taxon>Muscomorpha</taxon>
        <taxon>Hippoboscoidea</taxon>
        <taxon>Glossinidae</taxon>
        <taxon>Glossina</taxon>
    </lineage>
</organism>
<reference evidence="2" key="1">
    <citation type="submission" date="2014-03" db="EMBL/GenBank/DDBJ databases">
        <authorList>
            <person name="Aksoy S."/>
            <person name="Warren W."/>
            <person name="Wilson R.K."/>
        </authorList>
    </citation>
    <scope>NUCLEOTIDE SEQUENCE [LARGE SCALE GENOMIC DNA]</scope>
    <source>
        <strain evidence="2">IAEA</strain>
    </source>
</reference>
<protein>
    <submittedName>
        <fullName evidence="1">Uncharacterized protein</fullName>
    </submittedName>
</protein>
<reference evidence="1" key="2">
    <citation type="submission" date="2020-05" db="UniProtKB">
        <authorList>
            <consortium name="EnsemblMetazoa"/>
        </authorList>
    </citation>
    <scope>IDENTIFICATION</scope>
    <source>
        <strain evidence="1">IAEA</strain>
    </source>
</reference>
<dbReference type="EnsemblMetazoa" id="GBRI028349-RA">
    <property type="protein sequence ID" value="GBRI028349-PA"/>
    <property type="gene ID" value="GBRI028349"/>
</dbReference>